<dbReference type="Pfam" id="PF12850">
    <property type="entry name" value="Metallophos_2"/>
    <property type="match status" value="1"/>
</dbReference>
<keyword evidence="4" id="KW-1185">Reference proteome</keyword>
<dbReference type="SUPFAM" id="SSF56300">
    <property type="entry name" value="Metallo-dependent phosphatases"/>
    <property type="match status" value="1"/>
</dbReference>
<accession>A0A511MYA9</accession>
<dbReference type="GO" id="GO:0005737">
    <property type="term" value="C:cytoplasm"/>
    <property type="evidence" value="ECO:0007669"/>
    <property type="project" value="TreeGrafter"/>
</dbReference>
<comment type="similarity">
    <text evidence="1">Belongs to the metallophosphoesterase superfamily. YfcE family.</text>
</comment>
<evidence type="ECO:0000256" key="1">
    <source>
        <dbReference type="ARBA" id="ARBA00008950"/>
    </source>
</evidence>
<dbReference type="GO" id="GO:0016791">
    <property type="term" value="F:phosphatase activity"/>
    <property type="evidence" value="ECO:0007669"/>
    <property type="project" value="TreeGrafter"/>
</dbReference>
<dbReference type="Gene3D" id="3.60.21.10">
    <property type="match status" value="1"/>
</dbReference>
<gene>
    <name evidence="3" type="ORF">DC3_07610</name>
</gene>
<sequence>MKIAVLSDIHGNLQAFEAVLNDAKDADQIILLGDNVNWGMHSPEVLQRIQSKNVQTLKGNHEIMLLDHLTGQAPVEAYTSDSFAPARFWAGQLAGWKEVIESWPGTLTLSFSGLPDLYFCHASPRSAFDEILLKSDSELKALCQEVKAPFLFAGHTHRQMLKNLGRKTLCTVGSVGFPVDGTSEASYVMLHGQQGKWNIEFRKTVYDLEAFHHSYHESGFLQQTGVIGTLIYLGALLGRSTLREFGRYRNRHALERALDLPLLLEFLQHELTPREIHTLMQNRHTPHEVLQGLKRASSIVL</sequence>
<organism evidence="3 4">
    <name type="scientific">Deinococcus cellulosilyticus (strain DSM 18568 / NBRC 106333 / KACC 11606 / 5516J-15)</name>
    <dbReference type="NCBI Taxonomy" id="1223518"/>
    <lineage>
        <taxon>Bacteria</taxon>
        <taxon>Thermotogati</taxon>
        <taxon>Deinococcota</taxon>
        <taxon>Deinococci</taxon>
        <taxon>Deinococcales</taxon>
        <taxon>Deinococcaceae</taxon>
        <taxon>Deinococcus</taxon>
    </lineage>
</organism>
<dbReference type="OrthoDB" id="9813918at2"/>
<dbReference type="RefSeq" id="WP_146882444.1">
    <property type="nucleotide sequence ID" value="NZ_BJXB01000002.1"/>
</dbReference>
<name>A0A511MYA9_DEIC1</name>
<dbReference type="InterPro" id="IPR029052">
    <property type="entry name" value="Metallo-depent_PP-like"/>
</dbReference>
<reference evidence="3 4" key="1">
    <citation type="submission" date="2019-07" db="EMBL/GenBank/DDBJ databases">
        <title>Whole genome shotgun sequence of Deinococcus cellulosilyticus NBRC 106333.</title>
        <authorList>
            <person name="Hosoyama A."/>
            <person name="Uohara A."/>
            <person name="Ohji S."/>
            <person name="Ichikawa N."/>
        </authorList>
    </citation>
    <scope>NUCLEOTIDE SEQUENCE [LARGE SCALE GENOMIC DNA]</scope>
    <source>
        <strain evidence="3 4">NBRC 106333</strain>
    </source>
</reference>
<evidence type="ECO:0000313" key="3">
    <source>
        <dbReference type="EMBL" id="GEM45126.1"/>
    </source>
</evidence>
<dbReference type="PANTHER" id="PTHR42850:SF2">
    <property type="entry name" value="BLL5683 PROTEIN"/>
    <property type="match status" value="1"/>
</dbReference>
<dbReference type="PANTHER" id="PTHR42850">
    <property type="entry name" value="METALLOPHOSPHOESTERASE"/>
    <property type="match status" value="1"/>
</dbReference>
<proteinExistence type="inferred from homology"/>
<evidence type="ECO:0000313" key="4">
    <source>
        <dbReference type="Proteomes" id="UP000321306"/>
    </source>
</evidence>
<dbReference type="Proteomes" id="UP000321306">
    <property type="component" value="Unassembled WGS sequence"/>
</dbReference>
<dbReference type="InterPro" id="IPR050126">
    <property type="entry name" value="Ap4A_hydrolase"/>
</dbReference>
<evidence type="ECO:0000259" key="2">
    <source>
        <dbReference type="Pfam" id="PF12850"/>
    </source>
</evidence>
<feature type="domain" description="Calcineurin-like phosphoesterase" evidence="2">
    <location>
        <begin position="1"/>
        <end position="192"/>
    </location>
</feature>
<dbReference type="EMBL" id="BJXB01000002">
    <property type="protein sequence ID" value="GEM45126.1"/>
    <property type="molecule type" value="Genomic_DNA"/>
</dbReference>
<dbReference type="AlphaFoldDB" id="A0A511MYA9"/>
<dbReference type="InterPro" id="IPR024654">
    <property type="entry name" value="Calcineurin-like_PHP_lpxH"/>
</dbReference>
<comment type="caution">
    <text evidence="3">The sequence shown here is derived from an EMBL/GenBank/DDBJ whole genome shotgun (WGS) entry which is preliminary data.</text>
</comment>
<protein>
    <recommendedName>
        <fullName evidence="2">Calcineurin-like phosphoesterase domain-containing protein</fullName>
    </recommendedName>
</protein>